<dbReference type="InterPro" id="IPR037522">
    <property type="entry name" value="HD_GYP_dom"/>
</dbReference>
<dbReference type="NCBIfam" id="TIGR00277">
    <property type="entry name" value="HDIG"/>
    <property type="match status" value="1"/>
</dbReference>
<dbReference type="RefSeq" id="WP_118096686.1">
    <property type="nucleotide sequence ID" value="NZ_QRVL01000001.1"/>
</dbReference>
<gene>
    <name evidence="4" type="ORF">DWX93_03810</name>
</gene>
<keyword evidence="1" id="KW-1133">Transmembrane helix</keyword>
<proteinExistence type="predicted"/>
<dbReference type="InterPro" id="IPR006675">
    <property type="entry name" value="HDIG_dom"/>
</dbReference>
<sequence length="397" mass="45191">MKMFRGAVDTIKRVYRYEKTTGMDVGALQGVMLIFAVVLFLIDIENFRLGKYVIGIVTLVVGIVSVTAVFVIRRFQKVVLVCRIAVFLFLLLAAAILYAGANDGFSLLWYLLLPVITLVPLGMPFGAPVCIGFGLWIMAFFWTPLTDILRYDYPRDYRVFYPIFYWGFCLMVVAMDIFYKNYQIRQRQNEENLENEVQEAVAGTKNLMLHSVTAISQLIDAKDRYTREHSQRVAEYSRLIADYMQGGHATGEELELIYRSGLLHDIGKIAVPDAVLNKPERLTDEEYEVMKKHTIWGREILSGLEFLPQADLGATYHHERYDGSGYPYGMHGEELPEMIRIISAADALDAMNSNRCYRKHCDRDYIIGEFRKGAGKQFDAGVAHAVVALIEEGRITV</sequence>
<accession>A0A395VF65</accession>
<feature type="transmembrane region" description="Helical" evidence="1">
    <location>
        <begin position="54"/>
        <end position="72"/>
    </location>
</feature>
<dbReference type="CDD" id="cd00077">
    <property type="entry name" value="HDc"/>
    <property type="match status" value="1"/>
</dbReference>
<dbReference type="PROSITE" id="PS51832">
    <property type="entry name" value="HD_GYP"/>
    <property type="match status" value="1"/>
</dbReference>
<keyword evidence="1" id="KW-0812">Transmembrane</keyword>
<dbReference type="EMBL" id="QRVL01000001">
    <property type="protein sequence ID" value="RGS42456.1"/>
    <property type="molecule type" value="Genomic_DNA"/>
</dbReference>
<evidence type="ECO:0000256" key="1">
    <source>
        <dbReference type="SAM" id="Phobius"/>
    </source>
</evidence>
<feature type="transmembrane region" description="Helical" evidence="1">
    <location>
        <begin position="159"/>
        <end position="179"/>
    </location>
</feature>
<dbReference type="SMART" id="SM00471">
    <property type="entry name" value="HDc"/>
    <property type="match status" value="1"/>
</dbReference>
<dbReference type="InterPro" id="IPR003607">
    <property type="entry name" value="HD/PDEase_dom"/>
</dbReference>
<dbReference type="Gene3D" id="1.10.3210.10">
    <property type="entry name" value="Hypothetical protein af1432"/>
    <property type="match status" value="1"/>
</dbReference>
<evidence type="ECO:0000259" key="2">
    <source>
        <dbReference type="PROSITE" id="PS51831"/>
    </source>
</evidence>
<organism evidence="4 5">
    <name type="scientific">Roseburia hominis</name>
    <dbReference type="NCBI Taxonomy" id="301301"/>
    <lineage>
        <taxon>Bacteria</taxon>
        <taxon>Bacillati</taxon>
        <taxon>Bacillota</taxon>
        <taxon>Clostridia</taxon>
        <taxon>Lachnospirales</taxon>
        <taxon>Lachnospiraceae</taxon>
        <taxon>Roseburia</taxon>
    </lineage>
</organism>
<dbReference type="Proteomes" id="UP000266172">
    <property type="component" value="Unassembled WGS sequence"/>
</dbReference>
<feature type="domain" description="HD-GYP" evidence="3">
    <location>
        <begin position="204"/>
        <end position="397"/>
    </location>
</feature>
<dbReference type="PANTHER" id="PTHR43155">
    <property type="entry name" value="CYCLIC DI-GMP PHOSPHODIESTERASE PA4108-RELATED"/>
    <property type="match status" value="1"/>
</dbReference>
<feature type="domain" description="HD" evidence="2">
    <location>
        <begin position="226"/>
        <end position="351"/>
    </location>
</feature>
<protein>
    <submittedName>
        <fullName evidence="4">HD-GYP domain-containing protein</fullName>
    </submittedName>
</protein>
<dbReference type="PANTHER" id="PTHR43155:SF2">
    <property type="entry name" value="CYCLIC DI-GMP PHOSPHODIESTERASE PA4108"/>
    <property type="match status" value="1"/>
</dbReference>
<feature type="transmembrane region" description="Helical" evidence="1">
    <location>
        <begin position="21"/>
        <end position="42"/>
    </location>
</feature>
<dbReference type="InterPro" id="IPR006674">
    <property type="entry name" value="HD_domain"/>
</dbReference>
<name>A0A395VF65_9FIRM</name>
<dbReference type="Pfam" id="PF13487">
    <property type="entry name" value="HD_5"/>
    <property type="match status" value="1"/>
</dbReference>
<reference evidence="4 5" key="1">
    <citation type="submission" date="2018-08" db="EMBL/GenBank/DDBJ databases">
        <title>A genome reference for cultivated species of the human gut microbiota.</title>
        <authorList>
            <person name="Zou Y."/>
            <person name="Xue W."/>
            <person name="Luo G."/>
        </authorList>
    </citation>
    <scope>NUCLEOTIDE SEQUENCE [LARGE SCALE GENOMIC DNA]</scope>
    <source>
        <strain evidence="4 5">AF22-12AC</strain>
    </source>
</reference>
<evidence type="ECO:0000259" key="3">
    <source>
        <dbReference type="PROSITE" id="PS51832"/>
    </source>
</evidence>
<dbReference type="SUPFAM" id="SSF109604">
    <property type="entry name" value="HD-domain/PDEase-like"/>
    <property type="match status" value="1"/>
</dbReference>
<dbReference type="AlphaFoldDB" id="A0A395VF65"/>
<dbReference type="PROSITE" id="PS51831">
    <property type="entry name" value="HD"/>
    <property type="match status" value="1"/>
</dbReference>
<feature type="transmembrane region" description="Helical" evidence="1">
    <location>
        <begin position="79"/>
        <end position="101"/>
    </location>
</feature>
<evidence type="ECO:0000313" key="4">
    <source>
        <dbReference type="EMBL" id="RGS42456.1"/>
    </source>
</evidence>
<keyword evidence="1" id="KW-0472">Membrane</keyword>
<comment type="caution">
    <text evidence="4">The sequence shown here is derived from an EMBL/GenBank/DDBJ whole genome shotgun (WGS) entry which is preliminary data.</text>
</comment>
<evidence type="ECO:0000313" key="5">
    <source>
        <dbReference type="Proteomes" id="UP000266172"/>
    </source>
</evidence>